<dbReference type="GO" id="GO:0043190">
    <property type="term" value="C:ATP-binding cassette (ABC) transporter complex"/>
    <property type="evidence" value="ECO:0007669"/>
    <property type="project" value="InterPro"/>
</dbReference>
<dbReference type="Pfam" id="PF00496">
    <property type="entry name" value="SBP_bac_5"/>
    <property type="match status" value="1"/>
</dbReference>
<dbReference type="PIRSF" id="PIRSF002741">
    <property type="entry name" value="MppA"/>
    <property type="match status" value="1"/>
</dbReference>
<keyword evidence="3" id="KW-0732">Signal</keyword>
<organism evidence="6 7">
    <name type="scientific">Candidatus Woykebacteria bacterium RBG_13_40_15</name>
    <dbReference type="NCBI Taxonomy" id="1802593"/>
    <lineage>
        <taxon>Bacteria</taxon>
        <taxon>Candidatus Woykeibacteriota</taxon>
    </lineage>
</organism>
<keyword evidence="4" id="KW-0812">Transmembrane</keyword>
<evidence type="ECO:0000313" key="7">
    <source>
        <dbReference type="Proteomes" id="UP000176631"/>
    </source>
</evidence>
<dbReference type="SUPFAM" id="SSF53850">
    <property type="entry name" value="Periplasmic binding protein-like II"/>
    <property type="match status" value="1"/>
</dbReference>
<dbReference type="PROSITE" id="PS01040">
    <property type="entry name" value="SBP_BACTERIAL_5"/>
    <property type="match status" value="1"/>
</dbReference>
<dbReference type="GO" id="GO:0042597">
    <property type="term" value="C:periplasmic space"/>
    <property type="evidence" value="ECO:0007669"/>
    <property type="project" value="UniProtKB-ARBA"/>
</dbReference>
<evidence type="ECO:0000256" key="2">
    <source>
        <dbReference type="ARBA" id="ARBA00022448"/>
    </source>
</evidence>
<dbReference type="InterPro" id="IPR000914">
    <property type="entry name" value="SBP_5_dom"/>
</dbReference>
<evidence type="ECO:0000259" key="5">
    <source>
        <dbReference type="Pfam" id="PF00496"/>
    </source>
</evidence>
<reference evidence="6 7" key="1">
    <citation type="journal article" date="2016" name="Nat. Commun.">
        <title>Thousands of microbial genomes shed light on interconnected biogeochemical processes in an aquifer system.</title>
        <authorList>
            <person name="Anantharaman K."/>
            <person name="Brown C.T."/>
            <person name="Hug L.A."/>
            <person name="Sharon I."/>
            <person name="Castelle C.J."/>
            <person name="Probst A.J."/>
            <person name="Thomas B.C."/>
            <person name="Singh A."/>
            <person name="Wilkins M.J."/>
            <person name="Karaoz U."/>
            <person name="Brodie E.L."/>
            <person name="Williams K.H."/>
            <person name="Hubbard S.S."/>
            <person name="Banfield J.F."/>
        </authorList>
    </citation>
    <scope>NUCLEOTIDE SEQUENCE [LARGE SCALE GENOMIC DNA]</scope>
</reference>
<evidence type="ECO:0000313" key="6">
    <source>
        <dbReference type="EMBL" id="OGY24095.1"/>
    </source>
</evidence>
<keyword evidence="2" id="KW-0813">Transport</keyword>
<comment type="caution">
    <text evidence="6">The sequence shown here is derived from an EMBL/GenBank/DDBJ whole genome shotgun (WGS) entry which is preliminary data.</text>
</comment>
<dbReference type="PANTHER" id="PTHR30290">
    <property type="entry name" value="PERIPLASMIC BINDING COMPONENT OF ABC TRANSPORTER"/>
    <property type="match status" value="1"/>
</dbReference>
<evidence type="ECO:0000256" key="1">
    <source>
        <dbReference type="ARBA" id="ARBA00005695"/>
    </source>
</evidence>
<gene>
    <name evidence="6" type="ORF">A2172_00945</name>
</gene>
<feature type="transmembrane region" description="Helical" evidence="4">
    <location>
        <begin position="16"/>
        <end position="36"/>
    </location>
</feature>
<dbReference type="GO" id="GO:0015833">
    <property type="term" value="P:peptide transport"/>
    <property type="evidence" value="ECO:0007669"/>
    <property type="project" value="TreeGrafter"/>
</dbReference>
<dbReference type="Gene3D" id="3.40.190.10">
    <property type="entry name" value="Periplasmic binding protein-like II"/>
    <property type="match status" value="1"/>
</dbReference>
<dbReference type="GO" id="GO:1904680">
    <property type="term" value="F:peptide transmembrane transporter activity"/>
    <property type="evidence" value="ECO:0007669"/>
    <property type="project" value="TreeGrafter"/>
</dbReference>
<protein>
    <recommendedName>
        <fullName evidence="5">Solute-binding protein family 5 domain-containing protein</fullName>
    </recommendedName>
</protein>
<dbReference type="InterPro" id="IPR039424">
    <property type="entry name" value="SBP_5"/>
</dbReference>
<dbReference type="InterPro" id="IPR030678">
    <property type="entry name" value="Peptide/Ni-bd"/>
</dbReference>
<proteinExistence type="inferred from homology"/>
<dbReference type="STRING" id="1802593.A2172_00945"/>
<feature type="domain" description="Solute-binding protein family 5" evidence="5">
    <location>
        <begin position="95"/>
        <end position="446"/>
    </location>
</feature>
<sequence>METQTAPARNWFKPSILILLVVLLLASLALVGIYLIKNANKEPKEKVLTGLTRDKITIGSSVIVLGVFPESAAETRDIDFNNNIFDGLTRVINGEVKGALATSWTNPDKTTWRFTLRKGVKFHNGDPFTAADLKFSIDQAIAKEWPDTSYLITIKSVEIVDNFTVDIKTASPDPVLLARLANVPIVSEKQYKSKKADEQAVGTGPYKFVSLDDKEGVLEANESWYLGTPKVKKVVYKFYPVDTTDEQMAQALRRDEVDLIVLQEEKVVNSLKNDFQVKSSTGLEIRILWLDAAREKSPYVDKVPNPLKNKLVRQAIYKAIDTNEIIKEQGISTEPPSQLVTEGVFGYNPNIKRPKKSLEEARNLMEQAGMTGGFSMTLDTPEGVVKTANAIAKNLKEININVKVNPITKDTGFGKVTSGDSSAFMLSYTADILDSGDVFADLLHTPTSNFGSSNFFSYSNSEIDKLAEEASSIFEPKKRLPKLQEAMVKAMEELPLIPLFQQKTFWVIRNNFDWTPTALGVISSNEISGREVTTK</sequence>
<accession>A0A1G1W8U9</accession>
<dbReference type="EMBL" id="MHCP01000015">
    <property type="protein sequence ID" value="OGY24095.1"/>
    <property type="molecule type" value="Genomic_DNA"/>
</dbReference>
<keyword evidence="4" id="KW-0472">Membrane</keyword>
<dbReference type="InterPro" id="IPR023765">
    <property type="entry name" value="SBP_5_CS"/>
</dbReference>
<dbReference type="Gene3D" id="3.10.105.10">
    <property type="entry name" value="Dipeptide-binding Protein, Domain 3"/>
    <property type="match status" value="1"/>
</dbReference>
<keyword evidence="4" id="KW-1133">Transmembrane helix</keyword>
<evidence type="ECO:0000256" key="3">
    <source>
        <dbReference type="ARBA" id="ARBA00022729"/>
    </source>
</evidence>
<dbReference type="PANTHER" id="PTHR30290:SF9">
    <property type="entry name" value="OLIGOPEPTIDE-BINDING PROTEIN APPA"/>
    <property type="match status" value="1"/>
</dbReference>
<dbReference type="Proteomes" id="UP000176631">
    <property type="component" value="Unassembled WGS sequence"/>
</dbReference>
<dbReference type="AlphaFoldDB" id="A0A1G1W8U9"/>
<name>A0A1G1W8U9_9BACT</name>
<comment type="similarity">
    <text evidence="1">Belongs to the bacterial solute-binding protein 5 family.</text>
</comment>
<evidence type="ECO:0000256" key="4">
    <source>
        <dbReference type="SAM" id="Phobius"/>
    </source>
</evidence>